<accession>A0AAV1UN35</accession>
<dbReference type="PANTHER" id="PTHR37066">
    <property type="entry name" value="HELICASE-ASSOCIATED"/>
    <property type="match status" value="1"/>
</dbReference>
<proteinExistence type="predicted"/>
<comment type="caution">
    <text evidence="1">The sequence shown here is derived from an EMBL/GenBank/DDBJ whole genome shotgun (WGS) entry which is preliminary data.</text>
</comment>
<organism evidence="1 2">
    <name type="scientific">Peronospora matthiolae</name>
    <dbReference type="NCBI Taxonomy" id="2874970"/>
    <lineage>
        <taxon>Eukaryota</taxon>
        <taxon>Sar</taxon>
        <taxon>Stramenopiles</taxon>
        <taxon>Oomycota</taxon>
        <taxon>Peronosporomycetes</taxon>
        <taxon>Peronosporales</taxon>
        <taxon>Peronosporaceae</taxon>
        <taxon>Peronospora</taxon>
    </lineage>
</organism>
<protein>
    <recommendedName>
        <fullName evidence="3">Helicase-associated domain-containing protein</fullName>
    </recommendedName>
</protein>
<dbReference type="AlphaFoldDB" id="A0AAV1UN35"/>
<reference evidence="1" key="1">
    <citation type="submission" date="2024-01" db="EMBL/GenBank/DDBJ databases">
        <authorList>
            <person name="Webb A."/>
        </authorList>
    </citation>
    <scope>NUCLEOTIDE SEQUENCE</scope>
    <source>
        <strain evidence="1">Pm1</strain>
    </source>
</reference>
<dbReference type="PANTHER" id="PTHR37066:SF1">
    <property type="entry name" value="LNS2_PITP DOMAIN-CONTAINING PROTEIN"/>
    <property type="match status" value="1"/>
</dbReference>
<gene>
    <name evidence="1" type="ORF">PM001_LOCUS20876</name>
</gene>
<evidence type="ECO:0000313" key="2">
    <source>
        <dbReference type="Proteomes" id="UP001162060"/>
    </source>
</evidence>
<evidence type="ECO:0000313" key="1">
    <source>
        <dbReference type="EMBL" id="CAK7935726.1"/>
    </source>
</evidence>
<dbReference type="EMBL" id="CAKLBY020000222">
    <property type="protein sequence ID" value="CAK7935726.1"/>
    <property type="molecule type" value="Genomic_DNA"/>
</dbReference>
<name>A0AAV1UN35_9STRA</name>
<sequence>METTQDVGALFGNTLTDITANTVGYQKGKWIGVIMPALRIFHALFGHSDIPEEFAVPHSNTQWPQATWGLCLGQFIRQSNDVKRLYSVEVAASQAELSKLGFTWTVTNAAARSWKHQILPALRIFYQEHGHCNVKDDFVVPEGNPWPPYAYGLHLGNIVKQIRSEQSYTAQARADSDALEKLGFLWVPRDMEWQECILPALFTFADEFGDSESMTSDFVVPSKAPWPKQTWGLQLGKFLNDSQWREQYFVQIVRDADALEGVGFELRLSDLTWKQRIDPLMTIFLTVSPDKSTLPEEFVVPHMHPWPKVMWGLHLGRIGMQNPDRMAIVVENWKRRSNSLKTLPLVSGNRDQLWKIKIYPALAMFVRLFGNCHVDEHFEVPNEYPWPKLSWGLRLGAEIALYSNSGTYFEQVGRDADLLNALGFSFKLMRTPWKRFGAPLLETFLMVHPSAVVPDDFVIPCDEPWRKKVWGIKLGILVRWNSQHMTAIEYGWRMEVLNAVEVHRSMGGDIPIRNKIVIPSQPPWPTRTWGMDLAHILHRLNVGAYYDGHVALTRTPLKSFLRQQRDEAWELVFAALKVFSSQFGHCYITPQFVFPEGSPWPKSVWNLQLGKIVENMKMKGNFFSYIGRCADNLNKMGFALSLSNAVWEKKVAPLVAMFAKLHPRVSVPWECGWGFTIPHKEPWPENVWGVNLGIIIQWNLIQLETIERDWKEQVMQANETYQFENGNRILRDHFVVPARFPWPYKTWGRELRHILTRVQVGRPYCGHIALVEPRASEGGVAACSKNREWKMIILPALHTFAVVFGHCTISDDFVVPSAYPWPNKTFGLQLGNVVSDMEKHGFYFAEVGLYADQLEAFGFRYKLADAVWQEHMTPLLKTFATQFPHEIMLEDFVVPSTTLWPQNFWGYKLGKVVSWSSQFVWNHKQTRWEQRTLPQSTNRAGGYGYCRVPAGFKFPCELPWPKHMWGLRMRSFLGEVNESAHLPLYDDLHRALLDEQEVGFVFELMTEKAACEKGEREEFIAGVMRSSPEEPNSWLRKRSLADVSCCR</sequence>
<dbReference type="Proteomes" id="UP001162060">
    <property type="component" value="Unassembled WGS sequence"/>
</dbReference>
<evidence type="ECO:0008006" key="3">
    <source>
        <dbReference type="Google" id="ProtNLM"/>
    </source>
</evidence>